<reference evidence="3 4" key="1">
    <citation type="submission" date="2016-08" db="EMBL/GenBank/DDBJ databases">
        <title>A Parts List for Fungal Cellulosomes Revealed by Comparative Genomics.</title>
        <authorList>
            <consortium name="DOE Joint Genome Institute"/>
            <person name="Haitjema C.H."/>
            <person name="Gilmore S.P."/>
            <person name="Henske J.K."/>
            <person name="Solomon K.V."/>
            <person name="De Groot R."/>
            <person name="Kuo A."/>
            <person name="Mondo S.J."/>
            <person name="Salamov A.A."/>
            <person name="Labutti K."/>
            <person name="Zhao Z."/>
            <person name="Chiniquy J."/>
            <person name="Barry K."/>
            <person name="Brewer H.M."/>
            <person name="Purvine S.O."/>
            <person name="Wright A.T."/>
            <person name="Boxma B."/>
            <person name="Van Alen T."/>
            <person name="Hackstein J.H."/>
            <person name="Baker S.E."/>
            <person name="Grigoriev I.V."/>
            <person name="O'Malley M.A."/>
        </authorList>
    </citation>
    <scope>NUCLEOTIDE SEQUENCE [LARGE SCALE GENOMIC DNA]</scope>
    <source>
        <strain evidence="3 4">G1</strain>
    </source>
</reference>
<gene>
    <name evidence="3" type="ORF">LY90DRAFT_701884</name>
</gene>
<protein>
    <submittedName>
        <fullName evidence="3">L domain-like protein</fullName>
    </submittedName>
</protein>
<dbReference type="PANTHER" id="PTHR47186:SF3">
    <property type="entry name" value="OS09G0267800 PROTEIN"/>
    <property type="match status" value="1"/>
</dbReference>
<dbReference type="Gene3D" id="2.60.40.4270">
    <property type="entry name" value="Listeria-Bacteroides repeat domain"/>
    <property type="match status" value="2"/>
</dbReference>
<keyword evidence="4" id="KW-1185">Reference proteome</keyword>
<name>A0A1Y2DA00_9FUNG</name>
<dbReference type="InterPro" id="IPR042229">
    <property type="entry name" value="Listeria/Bacterioides_rpt_sf"/>
</dbReference>
<dbReference type="Pfam" id="PF09479">
    <property type="entry name" value="Flg_new"/>
    <property type="match status" value="2"/>
</dbReference>
<dbReference type="InterPro" id="IPR013378">
    <property type="entry name" value="InlB-like_B-rpt"/>
</dbReference>
<comment type="caution">
    <text evidence="3">The sequence shown here is derived from an EMBL/GenBank/DDBJ whole genome shotgun (WGS) entry which is preliminary data.</text>
</comment>
<dbReference type="InterPro" id="IPR032675">
    <property type="entry name" value="LRR_dom_sf"/>
</dbReference>
<organism evidence="3 4">
    <name type="scientific">Neocallimastix californiae</name>
    <dbReference type="NCBI Taxonomy" id="1754190"/>
    <lineage>
        <taxon>Eukaryota</taxon>
        <taxon>Fungi</taxon>
        <taxon>Fungi incertae sedis</taxon>
        <taxon>Chytridiomycota</taxon>
        <taxon>Chytridiomycota incertae sedis</taxon>
        <taxon>Neocallimastigomycetes</taxon>
        <taxon>Neocallimastigales</taxon>
        <taxon>Neocallimastigaceae</taxon>
        <taxon>Neocallimastix</taxon>
    </lineage>
</organism>
<comment type="subcellular location">
    <subcellularLocation>
        <location evidence="1">Cell envelope</location>
    </subcellularLocation>
</comment>
<evidence type="ECO:0000313" key="3">
    <source>
        <dbReference type="EMBL" id="ORY55984.1"/>
    </source>
</evidence>
<dbReference type="PANTHER" id="PTHR47186">
    <property type="entry name" value="LEUCINE-RICH REPEAT-CONTAINING PROTEIN 57"/>
    <property type="match status" value="1"/>
</dbReference>
<dbReference type="EMBL" id="MCOG01000075">
    <property type="protein sequence ID" value="ORY55984.1"/>
    <property type="molecule type" value="Genomic_DNA"/>
</dbReference>
<sequence>MSNIKNIIIKGIVGSLFLGSTILAKECEQIQQFLVSKNYTINSVTDCVEDGNGNVTSLNINNFNLLEEDVNHLLTDYMNINKINYKIYNNTINPNTRFIDLPKAFANMDKLTDLSIYSLNEDDVITEPSFSNGIIKEGGIHLPKTLENLDLGFLHLTRDDIKTISKVGNIKKLRFFGCQFDENLDFGRLKNLDNLRELSYEFESSQVINYSSIPEICNLKTVNLSGVIINQKILDRIKRLRGLKYLMINNGFFDGKVNKYSLKDCKKLKELHIEYNLGSFETDRRIKLSLPISSFKKLYINGIQLTRDNIYEISKSYRLKEITLKNSFKDDELDLKRFRELSSLKELTIENNYKSIIKNIRYLTYLKKLTLRNCIANLDTLYEISKLYHLKELHLDNFGFPNANEITVTLDGNEGTSSSINVINGATYGNITDSSRPGYNFLGWYTDKSGGSKVTGDTKVINASNHTLYAQWKPITYEVLFEDEGEVYYDLNETYTYDKSYELPGQPTKKTGFKFIGWKIDGDDDKIYNKGDLVKNLTTESNGTVTVKAIWRREISVLVMNFDLTFENHGNIKQHEIMSPWNDPKELAEEFKADMLEVNHGYAEYNIVKWIDMDEMPKNDQGHSFTKDYYYDTLMKASKEYDGAYWKSPELEDLDRQFAFAYDDYYTKYGVYKMVDNNEIDEVWIFVGPCTGVSLFESVMIGRDAYFVNGYEIEKDVRPFVTLAFSYERTIAEMLHVAGHRMESTMGHIFGYENYNKPYSEYTDWEKFSAYDLVSPGNAGCGQIHFPPNGVEDYDWNNGNIVKSTCLDWSNYPNNTDKKTDVNRETWGNGDQREFIKWWFNHIPHANSINTKTKKYNNWWVYYTLDYISYKPKY</sequence>
<accession>A0A1Y2DA00</accession>
<evidence type="ECO:0000256" key="2">
    <source>
        <dbReference type="SAM" id="SignalP"/>
    </source>
</evidence>
<evidence type="ECO:0000313" key="4">
    <source>
        <dbReference type="Proteomes" id="UP000193920"/>
    </source>
</evidence>
<dbReference type="NCBIfam" id="TIGR02543">
    <property type="entry name" value="List_Bact_rpt"/>
    <property type="match status" value="1"/>
</dbReference>
<keyword evidence="2" id="KW-0732">Signal</keyword>
<feature type="signal peptide" evidence="2">
    <location>
        <begin position="1"/>
        <end position="24"/>
    </location>
</feature>
<evidence type="ECO:0000256" key="1">
    <source>
        <dbReference type="ARBA" id="ARBA00004196"/>
    </source>
</evidence>
<proteinExistence type="predicted"/>
<dbReference type="SUPFAM" id="SSF52058">
    <property type="entry name" value="L domain-like"/>
    <property type="match status" value="1"/>
</dbReference>
<dbReference type="Gene3D" id="3.80.10.10">
    <property type="entry name" value="Ribonuclease Inhibitor"/>
    <property type="match status" value="2"/>
</dbReference>
<feature type="chain" id="PRO_5012011083" evidence="2">
    <location>
        <begin position="25"/>
        <end position="874"/>
    </location>
</feature>
<dbReference type="Proteomes" id="UP000193920">
    <property type="component" value="Unassembled WGS sequence"/>
</dbReference>
<dbReference type="AlphaFoldDB" id="A0A1Y2DA00"/>